<dbReference type="EMBL" id="CP159253">
    <property type="protein sequence ID" value="XCG46684.1"/>
    <property type="molecule type" value="Genomic_DNA"/>
</dbReference>
<reference evidence="2" key="1">
    <citation type="submission" date="2024-06" db="EMBL/GenBank/DDBJ databases">
        <title>Mesorhizobium karijinii sp. nov., a symbiont of the iconic Swainsona formosa from arid Australia.</title>
        <authorList>
            <person name="Hill Y.J."/>
            <person name="Watkin E.L.J."/>
            <person name="O'Hara G.W."/>
            <person name="Terpolilli J."/>
            <person name="Tye M.L."/>
            <person name="Kohlmeier M.G."/>
        </authorList>
    </citation>
    <scope>NUCLEOTIDE SEQUENCE</scope>
    <source>
        <strain evidence="2">WSM2240</strain>
    </source>
</reference>
<feature type="compositionally biased region" description="Acidic residues" evidence="1">
    <location>
        <begin position="14"/>
        <end position="29"/>
    </location>
</feature>
<feature type="compositionally biased region" description="Pro residues" evidence="1">
    <location>
        <begin position="1"/>
        <end position="11"/>
    </location>
</feature>
<accession>A0AAU8CJC1</accession>
<evidence type="ECO:0000256" key="1">
    <source>
        <dbReference type="SAM" id="MobiDB-lite"/>
    </source>
</evidence>
<evidence type="ECO:0000313" key="2">
    <source>
        <dbReference type="EMBL" id="XCG46684.1"/>
    </source>
</evidence>
<sequence>MSEELPPPPLNDQPTEETPVEEPIEETPVEEGPIVPDVVIVPYTVFDLATGEILRSGLCQSDVVDLQATDPLTQGVLAEASDDIIHYVLAGVKTLRPAFSISKTEIAADDIDEAVIAGLPDPVEVAIDSVTHTIEGGTLTLSSPMPATYMVKINHWPYLPFTAQITAL</sequence>
<organism evidence="2">
    <name type="scientific">Mesorhizobium sp. WSM2240</name>
    <dbReference type="NCBI Taxonomy" id="3228851"/>
    <lineage>
        <taxon>Bacteria</taxon>
        <taxon>Pseudomonadati</taxon>
        <taxon>Pseudomonadota</taxon>
        <taxon>Alphaproteobacteria</taxon>
        <taxon>Hyphomicrobiales</taxon>
        <taxon>Phyllobacteriaceae</taxon>
        <taxon>Mesorhizobium</taxon>
    </lineage>
</organism>
<gene>
    <name evidence="2" type="ORF">ABVK50_15295</name>
</gene>
<name>A0AAU8CJC1_9HYPH</name>
<feature type="region of interest" description="Disordered" evidence="1">
    <location>
        <begin position="1"/>
        <end position="31"/>
    </location>
</feature>
<protein>
    <submittedName>
        <fullName evidence="2">Uncharacterized protein</fullName>
    </submittedName>
</protein>
<dbReference type="RefSeq" id="WP_353640748.1">
    <property type="nucleotide sequence ID" value="NZ_CP159253.1"/>
</dbReference>
<dbReference type="AlphaFoldDB" id="A0AAU8CJC1"/>
<proteinExistence type="predicted"/>